<protein>
    <recommendedName>
        <fullName evidence="1">LysM domain-containing protein</fullName>
    </recommendedName>
</protein>
<dbReference type="OrthoDB" id="538216at2759"/>
<comment type="caution">
    <text evidence="2">The sequence shown here is derived from an EMBL/GenBank/DDBJ whole genome shotgun (WGS) entry which is preliminary data.</text>
</comment>
<dbReference type="Pfam" id="PF12937">
    <property type="entry name" value="F-box-like"/>
    <property type="match status" value="1"/>
</dbReference>
<dbReference type="Proteomes" id="UP000326396">
    <property type="component" value="Unassembled WGS sequence"/>
</dbReference>
<dbReference type="Gene3D" id="3.10.350.10">
    <property type="entry name" value="LysM domain"/>
    <property type="match status" value="1"/>
</dbReference>
<evidence type="ECO:0000313" key="2">
    <source>
        <dbReference type="EMBL" id="KAD0994764.1"/>
    </source>
</evidence>
<dbReference type="SMART" id="SM00256">
    <property type="entry name" value="FBOX"/>
    <property type="match status" value="1"/>
</dbReference>
<dbReference type="InterPro" id="IPR001810">
    <property type="entry name" value="F-box_dom"/>
</dbReference>
<dbReference type="SUPFAM" id="SSF54106">
    <property type="entry name" value="LysM domain"/>
    <property type="match status" value="1"/>
</dbReference>
<sequence>MGCCCEEEDDILQPLRQQTLTLHSSSSSSSSSSMLSAVAGDDSSAIISPMNSNFEALICKDILRTIFEKLPVTDLARSACVCRLWSSVASDREIHVRVFKSPWKLKDLIGKPSSGSFWRDNSLTRFAISHRLVHGDTVASLAVKYSVQVTDIKRLNNMISDHGIHSRDRLLIPVNTPNILIDGTCYIELDAHAKREVAVLYPEGSPEKMATRVLNKVTSERGKRRVIDSLRRCMQVDDGTAQYYLSLSNGDPRGALMEFSEDVRWERQTRLT</sequence>
<name>A0A5N6LH48_9ASTR</name>
<dbReference type="SUPFAM" id="SSF81383">
    <property type="entry name" value="F-box domain"/>
    <property type="match status" value="1"/>
</dbReference>
<keyword evidence="3" id="KW-1185">Reference proteome</keyword>
<dbReference type="Gene3D" id="1.20.1280.50">
    <property type="match status" value="1"/>
</dbReference>
<dbReference type="PANTHER" id="PTHR20932:SF8">
    <property type="entry name" value="LD22649P"/>
    <property type="match status" value="1"/>
</dbReference>
<gene>
    <name evidence="2" type="ORF">E3N88_43449</name>
</gene>
<dbReference type="InterPro" id="IPR018392">
    <property type="entry name" value="LysM"/>
</dbReference>
<dbReference type="PROSITE" id="PS51782">
    <property type="entry name" value="LYSM"/>
    <property type="match status" value="1"/>
</dbReference>
<dbReference type="CDD" id="cd00118">
    <property type="entry name" value="LysM"/>
    <property type="match status" value="1"/>
</dbReference>
<evidence type="ECO:0000259" key="1">
    <source>
        <dbReference type="PROSITE" id="PS51782"/>
    </source>
</evidence>
<dbReference type="InterPro" id="IPR036047">
    <property type="entry name" value="F-box-like_dom_sf"/>
</dbReference>
<dbReference type="AlphaFoldDB" id="A0A5N6LH48"/>
<accession>A0A5N6LH48</accession>
<reference evidence="2 3" key="1">
    <citation type="submission" date="2019-05" db="EMBL/GenBank/DDBJ databases">
        <title>Mikania micrantha, genome provides insights into the molecular mechanism of rapid growth.</title>
        <authorList>
            <person name="Liu B."/>
        </authorList>
    </citation>
    <scope>NUCLEOTIDE SEQUENCE [LARGE SCALE GENOMIC DNA]</scope>
    <source>
        <strain evidence="2">NLD-2019</strain>
        <tissue evidence="2">Leaf</tissue>
    </source>
</reference>
<proteinExistence type="predicted"/>
<evidence type="ECO:0000313" key="3">
    <source>
        <dbReference type="Proteomes" id="UP000326396"/>
    </source>
</evidence>
<dbReference type="Pfam" id="PF01476">
    <property type="entry name" value="LysM"/>
    <property type="match status" value="1"/>
</dbReference>
<organism evidence="2 3">
    <name type="scientific">Mikania micrantha</name>
    <name type="common">bitter vine</name>
    <dbReference type="NCBI Taxonomy" id="192012"/>
    <lineage>
        <taxon>Eukaryota</taxon>
        <taxon>Viridiplantae</taxon>
        <taxon>Streptophyta</taxon>
        <taxon>Embryophyta</taxon>
        <taxon>Tracheophyta</taxon>
        <taxon>Spermatophyta</taxon>
        <taxon>Magnoliopsida</taxon>
        <taxon>eudicotyledons</taxon>
        <taxon>Gunneridae</taxon>
        <taxon>Pentapetalae</taxon>
        <taxon>asterids</taxon>
        <taxon>campanulids</taxon>
        <taxon>Asterales</taxon>
        <taxon>Asteraceae</taxon>
        <taxon>Asteroideae</taxon>
        <taxon>Heliantheae alliance</taxon>
        <taxon>Eupatorieae</taxon>
        <taxon>Mikania</taxon>
    </lineage>
</organism>
<dbReference type="InterPro" id="IPR045030">
    <property type="entry name" value="LYSM1-4"/>
</dbReference>
<dbReference type="InterPro" id="IPR036779">
    <property type="entry name" value="LysM_dom_sf"/>
</dbReference>
<dbReference type="PANTHER" id="PTHR20932">
    <property type="entry name" value="LYSM AND PUTATIVE PEPTIDOGLYCAN-BINDING DOMAIN-CONTAINING PROTEIN"/>
    <property type="match status" value="1"/>
</dbReference>
<dbReference type="EMBL" id="SZYD01001181">
    <property type="protein sequence ID" value="KAD0994764.1"/>
    <property type="molecule type" value="Genomic_DNA"/>
</dbReference>
<feature type="domain" description="LysM" evidence="1">
    <location>
        <begin position="128"/>
        <end position="172"/>
    </location>
</feature>